<dbReference type="SUPFAM" id="SSF47413">
    <property type="entry name" value="lambda repressor-like DNA-binding domains"/>
    <property type="match status" value="1"/>
</dbReference>
<dbReference type="Gene3D" id="1.10.260.40">
    <property type="entry name" value="lambda repressor-like DNA-binding domains"/>
    <property type="match status" value="1"/>
</dbReference>
<keyword evidence="1" id="KW-0812">Transmembrane</keyword>
<dbReference type="GO" id="GO:0003677">
    <property type="term" value="F:DNA binding"/>
    <property type="evidence" value="ECO:0007669"/>
    <property type="project" value="InterPro"/>
</dbReference>
<protein>
    <submittedName>
        <fullName evidence="3">Cytoskeleton protein RodZ</fullName>
    </submittedName>
</protein>
<evidence type="ECO:0000256" key="1">
    <source>
        <dbReference type="SAM" id="Phobius"/>
    </source>
</evidence>
<dbReference type="RefSeq" id="WP_110253163.1">
    <property type="nucleotide sequence ID" value="NZ_QJKB01000001.1"/>
</dbReference>
<proteinExistence type="predicted"/>
<dbReference type="PANTHER" id="PTHR34475:SF1">
    <property type="entry name" value="CYTOSKELETON PROTEIN RODZ"/>
    <property type="match status" value="1"/>
</dbReference>
<keyword evidence="1" id="KW-1133">Transmembrane helix</keyword>
<dbReference type="Proteomes" id="UP000247792">
    <property type="component" value="Unassembled WGS sequence"/>
</dbReference>
<dbReference type="InterPro" id="IPR050400">
    <property type="entry name" value="Bact_Cytoskel_RodZ"/>
</dbReference>
<feature type="domain" description="HTH cro/C1-type" evidence="2">
    <location>
        <begin position="34"/>
        <end position="66"/>
    </location>
</feature>
<dbReference type="EMBL" id="QJKB01000001">
    <property type="protein sequence ID" value="PXX46710.1"/>
    <property type="molecule type" value="Genomic_DNA"/>
</dbReference>
<dbReference type="PANTHER" id="PTHR34475">
    <property type="match status" value="1"/>
</dbReference>
<dbReference type="OrthoDB" id="8561330at2"/>
<dbReference type="Pfam" id="PF13464">
    <property type="entry name" value="RodZ_C"/>
    <property type="match status" value="1"/>
</dbReference>
<keyword evidence="4" id="KW-1185">Reference proteome</keyword>
<dbReference type="AlphaFoldDB" id="A0A318JQU8"/>
<keyword evidence="1" id="KW-0472">Membrane</keyword>
<dbReference type="InterPro" id="IPR025194">
    <property type="entry name" value="RodZ-like_C"/>
</dbReference>
<evidence type="ECO:0000313" key="4">
    <source>
        <dbReference type="Proteomes" id="UP000247792"/>
    </source>
</evidence>
<dbReference type="InterPro" id="IPR001387">
    <property type="entry name" value="Cro/C1-type_HTH"/>
</dbReference>
<evidence type="ECO:0000313" key="3">
    <source>
        <dbReference type="EMBL" id="PXX46710.1"/>
    </source>
</evidence>
<sequence>MSEAGANLPVDPLSQEMSEHKTVLSVVQTAGSQLSAARIQLGLSLQQVADQLKLSQRQIVSLENNQFDDLPKMVIVRGFVRSYAKLLKLDPAPIIACLPVEAGVTGLVTDLRPTLATPFMESRTPFLGRQDSNNRKYLIGAGLLAACALIFLGVQKLEKSDYFKSLISSESTKKPVEVVPEKVAESIEPAPVVTQVIPKPATPAVPTVLATVNENKPESQDQVASQAQVVPDERPASNAAVTPPQTVVPLVPAVTSAVDSGNNQLKLKFRQDSWIQVKRENGTIVTSHLAKAGTEEVFDMKEALQLRIGNAAGVDGWLRGKSMGIAPGKDSNVINMSVK</sequence>
<evidence type="ECO:0000259" key="2">
    <source>
        <dbReference type="PROSITE" id="PS50943"/>
    </source>
</evidence>
<comment type="caution">
    <text evidence="3">The sequence shown here is derived from an EMBL/GenBank/DDBJ whole genome shotgun (WGS) entry which is preliminary data.</text>
</comment>
<reference evidence="3 4" key="1">
    <citation type="submission" date="2018-05" db="EMBL/GenBank/DDBJ databases">
        <title>Genomic Encyclopedia of Type Strains, Phase IV (KMG-IV): sequencing the most valuable type-strain genomes for metagenomic binning, comparative biology and taxonomic classification.</title>
        <authorList>
            <person name="Goeker M."/>
        </authorList>
    </citation>
    <scope>NUCLEOTIDE SEQUENCE [LARGE SCALE GENOMIC DNA]</scope>
    <source>
        <strain evidence="3 4">DSM 19792</strain>
    </source>
</reference>
<gene>
    <name evidence="3" type="ORF">DFR42_101283</name>
</gene>
<accession>A0A318JQU8</accession>
<dbReference type="CDD" id="cd00093">
    <property type="entry name" value="HTH_XRE"/>
    <property type="match status" value="1"/>
</dbReference>
<dbReference type="InterPro" id="IPR010982">
    <property type="entry name" value="Lambda_DNA-bd_dom_sf"/>
</dbReference>
<organism evidence="3 4">
    <name type="scientific">Undibacterium pigrum</name>
    <dbReference type="NCBI Taxonomy" id="401470"/>
    <lineage>
        <taxon>Bacteria</taxon>
        <taxon>Pseudomonadati</taxon>
        <taxon>Pseudomonadota</taxon>
        <taxon>Betaproteobacteria</taxon>
        <taxon>Burkholderiales</taxon>
        <taxon>Oxalobacteraceae</taxon>
        <taxon>Undibacterium</taxon>
    </lineage>
</organism>
<dbReference type="PROSITE" id="PS50943">
    <property type="entry name" value="HTH_CROC1"/>
    <property type="match status" value="1"/>
</dbReference>
<feature type="transmembrane region" description="Helical" evidence="1">
    <location>
        <begin position="137"/>
        <end position="154"/>
    </location>
</feature>
<name>A0A318JQU8_9BURK</name>
<dbReference type="Pfam" id="PF13413">
    <property type="entry name" value="HTH_25"/>
    <property type="match status" value="1"/>
</dbReference>